<proteinExistence type="inferred from homology"/>
<dbReference type="InterPro" id="IPR038479">
    <property type="entry name" value="Transthyretin-like_sf"/>
</dbReference>
<accession>A0AAF3FR51</accession>
<reference evidence="7" key="1">
    <citation type="submission" date="2024-02" db="UniProtKB">
        <authorList>
            <consortium name="WormBaseParasite"/>
        </authorList>
    </citation>
    <scope>IDENTIFICATION</scope>
</reference>
<dbReference type="GO" id="GO:0005576">
    <property type="term" value="C:extracellular region"/>
    <property type="evidence" value="ECO:0007669"/>
    <property type="project" value="UniProtKB-SubCell"/>
</dbReference>
<sequence>MYSFLLFLGFGIVSQQFNFNKQEARVDGTFLCRQKPIPENTTVTIWDDAIIADDKLNATWTRKDGSFRIYGREFVFFSFKPFIAVRHRCGQRPKLCKYETRIWFPSSNYGEGVVHHLGIIQLERLRNNETVTIIEFCS</sequence>
<dbReference type="Gene3D" id="2.60.40.3330">
    <property type="match status" value="1"/>
</dbReference>
<keyword evidence="4 5" id="KW-0732">Signal</keyword>
<dbReference type="Pfam" id="PF01060">
    <property type="entry name" value="TTR-52"/>
    <property type="match status" value="1"/>
</dbReference>
<evidence type="ECO:0000256" key="4">
    <source>
        <dbReference type="ARBA" id="ARBA00022729"/>
    </source>
</evidence>
<evidence type="ECO:0000256" key="2">
    <source>
        <dbReference type="ARBA" id="ARBA00010112"/>
    </source>
</evidence>
<dbReference type="WBParaSite" id="MBELARI_LOCUS9190">
    <property type="protein sequence ID" value="MBELARI_LOCUS9190"/>
    <property type="gene ID" value="MBELARI_LOCUS9190"/>
</dbReference>
<dbReference type="GO" id="GO:0009986">
    <property type="term" value="C:cell surface"/>
    <property type="evidence" value="ECO:0007669"/>
    <property type="project" value="InterPro"/>
</dbReference>
<feature type="chain" id="PRO_5042254616" evidence="5">
    <location>
        <begin position="16"/>
        <end position="138"/>
    </location>
</feature>
<dbReference type="Proteomes" id="UP000887575">
    <property type="component" value="Unassembled WGS sequence"/>
</dbReference>
<dbReference type="PANTHER" id="PTHR21700:SF3">
    <property type="entry name" value="TRANSTHYRETIN-LIKE PROTEIN 5"/>
    <property type="match status" value="1"/>
</dbReference>
<comment type="similarity">
    <text evidence="2">Belongs to the nematode transthyretin-like family.</text>
</comment>
<name>A0AAF3FR51_9BILA</name>
<evidence type="ECO:0000313" key="6">
    <source>
        <dbReference type="Proteomes" id="UP000887575"/>
    </source>
</evidence>
<evidence type="ECO:0000256" key="3">
    <source>
        <dbReference type="ARBA" id="ARBA00022525"/>
    </source>
</evidence>
<organism evidence="6 7">
    <name type="scientific">Mesorhabditis belari</name>
    <dbReference type="NCBI Taxonomy" id="2138241"/>
    <lineage>
        <taxon>Eukaryota</taxon>
        <taxon>Metazoa</taxon>
        <taxon>Ecdysozoa</taxon>
        <taxon>Nematoda</taxon>
        <taxon>Chromadorea</taxon>
        <taxon>Rhabditida</taxon>
        <taxon>Rhabditina</taxon>
        <taxon>Rhabditomorpha</taxon>
        <taxon>Rhabditoidea</taxon>
        <taxon>Rhabditidae</taxon>
        <taxon>Mesorhabditinae</taxon>
        <taxon>Mesorhabditis</taxon>
    </lineage>
</organism>
<evidence type="ECO:0000256" key="5">
    <source>
        <dbReference type="SAM" id="SignalP"/>
    </source>
</evidence>
<keyword evidence="6" id="KW-1185">Reference proteome</keyword>
<keyword evidence="3" id="KW-0964">Secreted</keyword>
<comment type="subcellular location">
    <subcellularLocation>
        <location evidence="1">Secreted</location>
    </subcellularLocation>
</comment>
<feature type="signal peptide" evidence="5">
    <location>
        <begin position="1"/>
        <end position="15"/>
    </location>
</feature>
<protein>
    <submittedName>
        <fullName evidence="7">Uncharacterized protein</fullName>
    </submittedName>
</protein>
<dbReference type="AlphaFoldDB" id="A0AAF3FR51"/>
<dbReference type="InterPro" id="IPR001534">
    <property type="entry name" value="Transthyretin-like"/>
</dbReference>
<dbReference type="PANTHER" id="PTHR21700">
    <property type="entry name" value="TRANSTHYRETIN-LIKE FAMILY PROTEIN-RELATED"/>
    <property type="match status" value="1"/>
</dbReference>
<evidence type="ECO:0000256" key="1">
    <source>
        <dbReference type="ARBA" id="ARBA00004613"/>
    </source>
</evidence>
<evidence type="ECO:0000313" key="7">
    <source>
        <dbReference type="WBParaSite" id="MBELARI_LOCUS9190"/>
    </source>
</evidence>